<keyword evidence="2" id="KW-1133">Transmembrane helix</keyword>
<evidence type="ECO:0000313" key="4">
    <source>
        <dbReference type="Proteomes" id="UP000589516"/>
    </source>
</evidence>
<feature type="compositionally biased region" description="Basic and acidic residues" evidence="1">
    <location>
        <begin position="290"/>
        <end position="301"/>
    </location>
</feature>
<name>A0A7C7ZE37_9ARCH</name>
<evidence type="ECO:0008006" key="5">
    <source>
        <dbReference type="Google" id="ProtNLM"/>
    </source>
</evidence>
<keyword evidence="2" id="KW-0812">Transmembrane</keyword>
<feature type="region of interest" description="Disordered" evidence="1">
    <location>
        <begin position="290"/>
        <end position="325"/>
    </location>
</feature>
<dbReference type="SUPFAM" id="SSF52833">
    <property type="entry name" value="Thioredoxin-like"/>
    <property type="match status" value="1"/>
</dbReference>
<organism evidence="3 4">
    <name type="scientific">Marine Group III euryarchaeote</name>
    <dbReference type="NCBI Taxonomy" id="2173149"/>
    <lineage>
        <taxon>Archaea</taxon>
        <taxon>Methanobacteriati</taxon>
        <taxon>Thermoplasmatota</taxon>
        <taxon>Thermoplasmata</taxon>
        <taxon>Candidatus Thermoprofundales</taxon>
    </lineage>
</organism>
<feature type="compositionally biased region" description="Basic and acidic residues" evidence="1">
    <location>
        <begin position="95"/>
        <end position="110"/>
    </location>
</feature>
<evidence type="ECO:0000256" key="2">
    <source>
        <dbReference type="SAM" id="Phobius"/>
    </source>
</evidence>
<evidence type="ECO:0000313" key="3">
    <source>
        <dbReference type="EMBL" id="HIG63938.1"/>
    </source>
</evidence>
<dbReference type="EMBL" id="DUAV01000034">
    <property type="protein sequence ID" value="HIG63938.1"/>
    <property type="molecule type" value="Genomic_DNA"/>
</dbReference>
<comment type="caution">
    <text evidence="3">The sequence shown here is derived from an EMBL/GenBank/DDBJ whole genome shotgun (WGS) entry which is preliminary data.</text>
</comment>
<dbReference type="InterPro" id="IPR036249">
    <property type="entry name" value="Thioredoxin-like_sf"/>
</dbReference>
<dbReference type="Proteomes" id="UP000589516">
    <property type="component" value="Unassembled WGS sequence"/>
</dbReference>
<dbReference type="AlphaFoldDB" id="A0A7C7ZE37"/>
<sequence>MRSFSILLLALLLMAAPAVTSATPDTVATVSADREYPNGWTHRPLVELFTSLSCVFCMSYADPAMDEVLHDIEGDSSVPYHIVYFHQPNGGAGDDPFHTEDSNARMRDHYGQTGTPNAQFDGNYRYEGGGSESNYDDYKAELEDSGPRDGDDGEDFKIVDLDIYSEFIGSSTEGEVGSFKIKVEMTYHGLAGPESIEQQLGVEDTDLDGTLYIFMVEDEVTAWSSYLEQDWVNMRVFRGYAVEGEEFTLQKDESATYEAVWKVPTTQDGEPIKIPINPGRITPIAAVFDRDDTESGGKNDDPSDDTYPTPRSIQSASPQSTIYDNPERDVPEIDRQHELFTEAGAQLEVEFEAEEGIGTSFAVYNYDSQNYTGEWQIAELKIVGEEVCDDDGVCYAYADATGTATLPYQSDDDIYYQVLYVDGNGTSGRSDVQMFVGSDGEGRPVVTDGALPWLLISGVATGGLLGGTLFIAWARRPA</sequence>
<proteinExistence type="predicted"/>
<accession>A0A7C7ZE37</accession>
<gene>
    <name evidence="3" type="ORF">EYQ16_05440</name>
</gene>
<feature type="region of interest" description="Disordered" evidence="1">
    <location>
        <begin position="91"/>
        <end position="154"/>
    </location>
</feature>
<keyword evidence="2" id="KW-0472">Membrane</keyword>
<reference evidence="4" key="1">
    <citation type="journal article" date="2019" name="bioRxiv">
        <title>Genome diversification in globally distributed novel marine Proteobacteria is linked to environmental adaptation.</title>
        <authorList>
            <person name="Zhou Z."/>
            <person name="Tran P.Q."/>
            <person name="Kieft K."/>
            <person name="Anantharaman K."/>
        </authorList>
    </citation>
    <scope>NUCLEOTIDE SEQUENCE [LARGE SCALE GENOMIC DNA]</scope>
</reference>
<evidence type="ECO:0000256" key="1">
    <source>
        <dbReference type="SAM" id="MobiDB-lite"/>
    </source>
</evidence>
<feature type="compositionally biased region" description="Polar residues" evidence="1">
    <location>
        <begin position="309"/>
        <end position="323"/>
    </location>
</feature>
<feature type="transmembrane region" description="Helical" evidence="2">
    <location>
        <begin position="453"/>
        <end position="474"/>
    </location>
</feature>
<feature type="compositionally biased region" description="Basic and acidic residues" evidence="1">
    <location>
        <begin position="136"/>
        <end position="154"/>
    </location>
</feature>
<protein>
    <recommendedName>
        <fullName evidence="5">Thioredoxin domain-containing protein</fullName>
    </recommendedName>
</protein>